<evidence type="ECO:0000313" key="7">
    <source>
        <dbReference type="Proteomes" id="UP000288716"/>
    </source>
</evidence>
<dbReference type="PANTHER" id="PTHR47960">
    <property type="entry name" value="DEAD-BOX ATP-DEPENDENT RNA HELICASE 50"/>
    <property type="match status" value="1"/>
</dbReference>
<evidence type="ECO:0000256" key="3">
    <source>
        <dbReference type="ARBA" id="ARBA00022806"/>
    </source>
</evidence>
<dbReference type="AlphaFoldDB" id="A0A443S0L4"/>
<name>A0A443S0L4_9ACAR</name>
<dbReference type="InterPro" id="IPR014001">
    <property type="entry name" value="Helicase_ATP-bd"/>
</dbReference>
<sequence length="221" mass="24724">MAADIKNIPISAAFLGTVGLKEDIKSGFVATGFDSISSMQQRAIFAAMDGFDVIVFSTFGSNENAILSLCALQQIDSSLKEVQILVLAPTHETGREIRIYVNGVGRFMKINCQVFTSDTEIKSDIKYIKSGCQFVIGTPARIARLFYEGYLCLENLKLFSMCDYDPNISLSYAKVISQIGRDVRRVYFIEDISIVPSKYFFDSMKVVLEQNSNDLTFLQYT</sequence>
<dbReference type="EMBL" id="NCKV01013797">
    <property type="protein sequence ID" value="RWS21082.1"/>
    <property type="molecule type" value="Genomic_DNA"/>
</dbReference>
<dbReference type="STRING" id="299467.A0A443S0L4"/>
<dbReference type="InterPro" id="IPR027417">
    <property type="entry name" value="P-loop_NTPase"/>
</dbReference>
<feature type="non-terminal residue" evidence="6">
    <location>
        <position position="221"/>
    </location>
</feature>
<dbReference type="SUPFAM" id="SSF52540">
    <property type="entry name" value="P-loop containing nucleoside triphosphate hydrolases"/>
    <property type="match status" value="1"/>
</dbReference>
<keyword evidence="3" id="KW-0347">Helicase</keyword>
<keyword evidence="7" id="KW-1185">Reference proteome</keyword>
<protein>
    <recommendedName>
        <fullName evidence="5">Helicase ATP-binding domain-containing protein</fullName>
    </recommendedName>
</protein>
<keyword evidence="2" id="KW-0378">Hydrolase</keyword>
<evidence type="ECO:0000313" key="6">
    <source>
        <dbReference type="EMBL" id="RWS21082.1"/>
    </source>
</evidence>
<dbReference type="VEuPathDB" id="VectorBase:LDEU010958"/>
<keyword evidence="1" id="KW-0547">Nucleotide-binding</keyword>
<accession>A0A443S0L4</accession>
<dbReference type="Proteomes" id="UP000288716">
    <property type="component" value="Unassembled WGS sequence"/>
</dbReference>
<dbReference type="GO" id="GO:0016787">
    <property type="term" value="F:hydrolase activity"/>
    <property type="evidence" value="ECO:0007669"/>
    <property type="project" value="UniProtKB-KW"/>
</dbReference>
<reference evidence="6 7" key="1">
    <citation type="journal article" date="2018" name="Gigascience">
        <title>Genomes of trombidid mites reveal novel predicted allergens and laterally-transferred genes associated with secondary metabolism.</title>
        <authorList>
            <person name="Dong X."/>
            <person name="Chaisiri K."/>
            <person name="Xia D."/>
            <person name="Armstrong S.D."/>
            <person name="Fang Y."/>
            <person name="Donnelly M.J."/>
            <person name="Kadowaki T."/>
            <person name="McGarry J.W."/>
            <person name="Darby A.C."/>
            <person name="Makepeace B.L."/>
        </authorList>
    </citation>
    <scope>NUCLEOTIDE SEQUENCE [LARGE SCALE GENOMIC DNA]</scope>
    <source>
        <strain evidence="6">UoL-UT</strain>
    </source>
</reference>
<dbReference type="InterPro" id="IPR011545">
    <property type="entry name" value="DEAD/DEAH_box_helicase_dom"/>
</dbReference>
<dbReference type="GO" id="GO:0004386">
    <property type="term" value="F:helicase activity"/>
    <property type="evidence" value="ECO:0007669"/>
    <property type="project" value="UniProtKB-KW"/>
</dbReference>
<dbReference type="Pfam" id="PF00270">
    <property type="entry name" value="DEAD"/>
    <property type="match status" value="1"/>
</dbReference>
<keyword evidence="4" id="KW-0067">ATP-binding</keyword>
<organism evidence="6 7">
    <name type="scientific">Leptotrombidium deliense</name>
    <dbReference type="NCBI Taxonomy" id="299467"/>
    <lineage>
        <taxon>Eukaryota</taxon>
        <taxon>Metazoa</taxon>
        <taxon>Ecdysozoa</taxon>
        <taxon>Arthropoda</taxon>
        <taxon>Chelicerata</taxon>
        <taxon>Arachnida</taxon>
        <taxon>Acari</taxon>
        <taxon>Acariformes</taxon>
        <taxon>Trombidiformes</taxon>
        <taxon>Prostigmata</taxon>
        <taxon>Anystina</taxon>
        <taxon>Parasitengona</taxon>
        <taxon>Trombiculoidea</taxon>
        <taxon>Trombiculidae</taxon>
        <taxon>Leptotrombidium</taxon>
    </lineage>
</organism>
<feature type="domain" description="Helicase ATP-binding" evidence="5">
    <location>
        <begin position="44"/>
        <end position="221"/>
    </location>
</feature>
<evidence type="ECO:0000259" key="5">
    <source>
        <dbReference type="PROSITE" id="PS51192"/>
    </source>
</evidence>
<dbReference type="PROSITE" id="PS51192">
    <property type="entry name" value="HELICASE_ATP_BIND_1"/>
    <property type="match status" value="1"/>
</dbReference>
<evidence type="ECO:0000256" key="1">
    <source>
        <dbReference type="ARBA" id="ARBA00022741"/>
    </source>
</evidence>
<dbReference type="GO" id="GO:0003676">
    <property type="term" value="F:nucleic acid binding"/>
    <property type="evidence" value="ECO:0007669"/>
    <property type="project" value="InterPro"/>
</dbReference>
<gene>
    <name evidence="6" type="ORF">B4U80_11940</name>
</gene>
<dbReference type="GO" id="GO:0005524">
    <property type="term" value="F:ATP binding"/>
    <property type="evidence" value="ECO:0007669"/>
    <property type="project" value="UniProtKB-KW"/>
</dbReference>
<proteinExistence type="predicted"/>
<evidence type="ECO:0000256" key="4">
    <source>
        <dbReference type="ARBA" id="ARBA00022840"/>
    </source>
</evidence>
<dbReference type="Gene3D" id="3.40.50.300">
    <property type="entry name" value="P-loop containing nucleotide triphosphate hydrolases"/>
    <property type="match status" value="1"/>
</dbReference>
<comment type="caution">
    <text evidence="6">The sequence shown here is derived from an EMBL/GenBank/DDBJ whole genome shotgun (WGS) entry which is preliminary data.</text>
</comment>
<evidence type="ECO:0000256" key="2">
    <source>
        <dbReference type="ARBA" id="ARBA00022801"/>
    </source>
</evidence>